<comment type="caution">
    <text evidence="1">The sequence shown here is derived from an EMBL/GenBank/DDBJ whole genome shotgun (WGS) entry which is preliminary data.</text>
</comment>
<reference evidence="1 2" key="1">
    <citation type="journal article" date="2014" name="Genome Announc.">
        <title>Draft Genome Sequences of Three Alkaliphilic Bacillus Strains, Bacillus wakoensis JCM 9140T, Bacillus akibai JCM 9157T, and Bacillus hemicellulosilyticus JCM 9152T.</title>
        <authorList>
            <person name="Yuki M."/>
            <person name="Oshima K."/>
            <person name="Suda W."/>
            <person name="Oshida Y."/>
            <person name="Kitamura K."/>
            <person name="Iida T."/>
            <person name="Hattori M."/>
            <person name="Ohkuma M."/>
        </authorList>
    </citation>
    <scope>NUCLEOTIDE SEQUENCE [LARGE SCALE GENOMIC DNA]</scope>
    <source>
        <strain evidence="1 2">JCM 9157</strain>
    </source>
</reference>
<name>W4QP86_HALA3</name>
<dbReference type="AlphaFoldDB" id="W4QP86"/>
<accession>W4QP86</accession>
<dbReference type="Proteomes" id="UP000018896">
    <property type="component" value="Unassembled WGS sequence"/>
</dbReference>
<organism evidence="1 2">
    <name type="scientific">Halalkalibacter akibai (strain ATCC 43226 / DSM 21942 / CIP 109018 / JCM 9157 / 1139)</name>
    <name type="common">Bacillus akibai</name>
    <dbReference type="NCBI Taxonomy" id="1236973"/>
    <lineage>
        <taxon>Bacteria</taxon>
        <taxon>Bacillati</taxon>
        <taxon>Bacillota</taxon>
        <taxon>Bacilli</taxon>
        <taxon>Bacillales</taxon>
        <taxon>Bacillaceae</taxon>
        <taxon>Halalkalibacter</taxon>
    </lineage>
</organism>
<evidence type="ECO:0000313" key="1">
    <source>
        <dbReference type="EMBL" id="GAE33458.1"/>
    </source>
</evidence>
<sequence length="68" mass="8137">MMFQRLISILSFMFSVYFAYKYRYRVINAVLGRRMLRKLAVMAAMQIPFIRDKVLGSVLQFNRPQQNV</sequence>
<dbReference type="eggNOG" id="ENOG5030NPW">
    <property type="taxonomic scope" value="Bacteria"/>
</dbReference>
<keyword evidence="2" id="KW-1185">Reference proteome</keyword>
<proteinExistence type="predicted"/>
<evidence type="ECO:0000313" key="2">
    <source>
        <dbReference type="Proteomes" id="UP000018896"/>
    </source>
</evidence>
<dbReference type="EMBL" id="BAUV01000002">
    <property type="protein sequence ID" value="GAE33458.1"/>
    <property type="molecule type" value="Genomic_DNA"/>
</dbReference>
<protein>
    <submittedName>
        <fullName evidence="1">Na+/H+ antiporter</fullName>
    </submittedName>
</protein>
<gene>
    <name evidence="1" type="ORF">JCM9157_461</name>
</gene>
<dbReference type="STRING" id="1236973.JCM9157_461"/>